<evidence type="ECO:0000259" key="1">
    <source>
        <dbReference type="Pfam" id="PF01402"/>
    </source>
</evidence>
<dbReference type="EMBL" id="PEZP01000023">
    <property type="protein sequence ID" value="PIT98214.1"/>
    <property type="molecule type" value="Genomic_DNA"/>
</dbReference>
<proteinExistence type="predicted"/>
<evidence type="ECO:0000313" key="2">
    <source>
        <dbReference type="EMBL" id="PIT98214.1"/>
    </source>
</evidence>
<dbReference type="Gene3D" id="1.10.1220.10">
    <property type="entry name" value="Met repressor-like"/>
    <property type="match status" value="1"/>
</dbReference>
<dbReference type="InterPro" id="IPR013321">
    <property type="entry name" value="Arc_rbn_hlx_hlx"/>
</dbReference>
<dbReference type="GO" id="GO:0006355">
    <property type="term" value="P:regulation of DNA-templated transcription"/>
    <property type="evidence" value="ECO:0007669"/>
    <property type="project" value="InterPro"/>
</dbReference>
<name>A0A2M6WZM8_9BACT</name>
<dbReference type="InterPro" id="IPR002145">
    <property type="entry name" value="CopG"/>
</dbReference>
<dbReference type="Proteomes" id="UP000230731">
    <property type="component" value="Unassembled WGS sequence"/>
</dbReference>
<dbReference type="SUPFAM" id="SSF47598">
    <property type="entry name" value="Ribbon-helix-helix"/>
    <property type="match status" value="1"/>
</dbReference>
<gene>
    <name evidence="2" type="ORF">COT71_01960</name>
</gene>
<organism evidence="2 3">
    <name type="scientific">Candidatus Andersenbacteria bacterium CG10_big_fil_rev_8_21_14_0_10_54_11</name>
    <dbReference type="NCBI Taxonomy" id="1974485"/>
    <lineage>
        <taxon>Bacteria</taxon>
        <taxon>Candidatus Anderseniibacteriota</taxon>
    </lineage>
</organism>
<dbReference type="Pfam" id="PF01402">
    <property type="entry name" value="RHH_1"/>
    <property type="match status" value="1"/>
</dbReference>
<reference evidence="3" key="1">
    <citation type="submission" date="2017-09" db="EMBL/GenBank/DDBJ databases">
        <title>Depth-based differentiation of microbial function through sediment-hosted aquifers and enrichment of novel symbionts in the deep terrestrial subsurface.</title>
        <authorList>
            <person name="Probst A.J."/>
            <person name="Ladd B."/>
            <person name="Jarett J.K."/>
            <person name="Geller-Mcgrath D.E."/>
            <person name="Sieber C.M.K."/>
            <person name="Emerson J.B."/>
            <person name="Anantharaman K."/>
            <person name="Thomas B.C."/>
            <person name="Malmstrom R."/>
            <person name="Stieglmeier M."/>
            <person name="Klingl A."/>
            <person name="Woyke T."/>
            <person name="Ryan C.M."/>
            <person name="Banfield J.F."/>
        </authorList>
    </citation>
    <scope>NUCLEOTIDE SEQUENCE [LARGE SCALE GENOMIC DNA]</scope>
</reference>
<sequence>MPQKTSKSEIVSVSLPKSLAEALRSATEQAGGSRSKLVQEAIEQYLWFKDWQDVQAYGVEQGRMLGIRPEDISRLIDEYRREAKKATRRR</sequence>
<evidence type="ECO:0000313" key="3">
    <source>
        <dbReference type="Proteomes" id="UP000230731"/>
    </source>
</evidence>
<accession>A0A2M6WZM8</accession>
<dbReference type="InterPro" id="IPR010985">
    <property type="entry name" value="Ribbon_hlx_hlx"/>
</dbReference>
<feature type="domain" description="Ribbon-helix-helix protein CopG" evidence="1">
    <location>
        <begin position="11"/>
        <end position="46"/>
    </location>
</feature>
<dbReference type="AlphaFoldDB" id="A0A2M6WZM8"/>
<protein>
    <recommendedName>
        <fullName evidence="1">Ribbon-helix-helix protein CopG domain-containing protein</fullName>
    </recommendedName>
</protein>
<comment type="caution">
    <text evidence="2">The sequence shown here is derived from an EMBL/GenBank/DDBJ whole genome shotgun (WGS) entry which is preliminary data.</text>
</comment>